<dbReference type="GO" id="GO:0016627">
    <property type="term" value="F:oxidoreductase activity, acting on the CH-CH group of donors"/>
    <property type="evidence" value="ECO:0007669"/>
    <property type="project" value="InterPro"/>
</dbReference>
<dbReference type="InterPro" id="IPR001295">
    <property type="entry name" value="Dihydroorotate_DH_CS"/>
</dbReference>
<keyword evidence="6" id="KW-0560">Oxidoreductase</keyword>
<comment type="catalytic activity">
    <reaction evidence="9">
        <text>3 propionate 3-nitronate + 3 O2 + H2O = 3 3-oxopropanoate + 2 nitrate + nitrite + H2O2 + 3 H(+)</text>
        <dbReference type="Rhea" id="RHEA:57332"/>
        <dbReference type="ChEBI" id="CHEBI:15377"/>
        <dbReference type="ChEBI" id="CHEBI:15378"/>
        <dbReference type="ChEBI" id="CHEBI:15379"/>
        <dbReference type="ChEBI" id="CHEBI:16240"/>
        <dbReference type="ChEBI" id="CHEBI:16301"/>
        <dbReference type="ChEBI" id="CHEBI:17632"/>
        <dbReference type="ChEBI" id="CHEBI:33190"/>
        <dbReference type="ChEBI" id="CHEBI:136067"/>
    </reaction>
</comment>
<dbReference type="GO" id="GO:0018580">
    <property type="term" value="F:nitronate monooxygenase activity"/>
    <property type="evidence" value="ECO:0007669"/>
    <property type="project" value="InterPro"/>
</dbReference>
<evidence type="ECO:0000313" key="10">
    <source>
        <dbReference type="EMBL" id="ROZ62167.1"/>
    </source>
</evidence>
<evidence type="ECO:0000256" key="8">
    <source>
        <dbReference type="ARBA" id="ARBA00031155"/>
    </source>
</evidence>
<evidence type="ECO:0000256" key="6">
    <source>
        <dbReference type="ARBA" id="ARBA00023002"/>
    </source>
</evidence>
<dbReference type="InterPro" id="IPR004136">
    <property type="entry name" value="NMO"/>
</dbReference>
<dbReference type="CDD" id="cd04730">
    <property type="entry name" value="NPD_like"/>
    <property type="match status" value="1"/>
</dbReference>
<dbReference type="RefSeq" id="WP_123825984.1">
    <property type="nucleotide sequence ID" value="NZ_RKMF01000014.1"/>
</dbReference>
<evidence type="ECO:0000256" key="3">
    <source>
        <dbReference type="ARBA" id="ARBA00022575"/>
    </source>
</evidence>
<dbReference type="Proteomes" id="UP000270616">
    <property type="component" value="Unassembled WGS sequence"/>
</dbReference>
<proteinExistence type="inferred from homology"/>
<dbReference type="GO" id="GO:0009636">
    <property type="term" value="P:response to toxic substance"/>
    <property type="evidence" value="ECO:0007669"/>
    <property type="project" value="UniProtKB-KW"/>
</dbReference>
<keyword evidence="11" id="KW-1185">Reference proteome</keyword>
<dbReference type="PROSITE" id="PS00912">
    <property type="entry name" value="DHODEHASE_2"/>
    <property type="match status" value="1"/>
</dbReference>
<name>A0A3N3ZPU2_9MICC</name>
<gene>
    <name evidence="10" type="ORF">EDL96_10750</name>
</gene>
<dbReference type="Pfam" id="PF03060">
    <property type="entry name" value="NMO"/>
    <property type="match status" value="1"/>
</dbReference>
<comment type="cofactor">
    <cofactor evidence="1">
        <name>FMN</name>
        <dbReference type="ChEBI" id="CHEBI:58210"/>
    </cofactor>
</comment>
<evidence type="ECO:0000256" key="1">
    <source>
        <dbReference type="ARBA" id="ARBA00001917"/>
    </source>
</evidence>
<keyword evidence="3" id="KW-0216">Detoxification</keyword>
<keyword evidence="4" id="KW-0285">Flavoprotein</keyword>
<comment type="caution">
    <text evidence="10">The sequence shown here is derived from an EMBL/GenBank/DDBJ whole genome shotgun (WGS) entry which is preliminary data.</text>
</comment>
<comment type="similarity">
    <text evidence="2">Belongs to the nitronate monooxygenase family. NMO class I subfamily.</text>
</comment>
<sequence>MSLKEQLSLDLPLIAAPMAGGPSTPALVIAAARTGAFGFLAAGYKTVEQVADQIDEVRESTQRFGVNVFAPNPVPAQQASFEAYAESLRPEAARFDVELSTAPREDDDSWSQKIDLLVEKAVPVVSFTFGLPAADDVQRLHDVGTVVLQTVTNVEEARQAVALGVDALAVQATTAGGHSGTLTPDRPVPDVPLTDLVAEIRQKAGLPVVAAGGISTSEQVREVLAAGADAAVVGTVLLRTPESGASQVHKDALGDPSRNETVVTTAFSGRPARALRNSFTDRFTDLAPLAYPAVHFLTSPLRKAATAASDPEHVNLWAGLGYRNATTDSAETVLRRLGGDLPA</sequence>
<evidence type="ECO:0000256" key="4">
    <source>
        <dbReference type="ARBA" id="ARBA00022630"/>
    </source>
</evidence>
<evidence type="ECO:0000256" key="5">
    <source>
        <dbReference type="ARBA" id="ARBA00022643"/>
    </source>
</evidence>
<dbReference type="EMBL" id="RKMF01000014">
    <property type="protein sequence ID" value="ROZ62167.1"/>
    <property type="molecule type" value="Genomic_DNA"/>
</dbReference>
<keyword evidence="7 10" id="KW-0503">Monooxygenase</keyword>
<accession>A0A3N3ZPU2</accession>
<dbReference type="SUPFAM" id="SSF51412">
    <property type="entry name" value="Inosine monophosphate dehydrogenase (IMPDH)"/>
    <property type="match status" value="1"/>
</dbReference>
<dbReference type="PANTHER" id="PTHR42747">
    <property type="entry name" value="NITRONATE MONOOXYGENASE-RELATED"/>
    <property type="match status" value="1"/>
</dbReference>
<dbReference type="AlphaFoldDB" id="A0A3N3ZPU2"/>
<evidence type="ECO:0000256" key="9">
    <source>
        <dbReference type="ARBA" id="ARBA00049401"/>
    </source>
</evidence>
<keyword evidence="5" id="KW-0288">FMN</keyword>
<evidence type="ECO:0000256" key="7">
    <source>
        <dbReference type="ARBA" id="ARBA00023033"/>
    </source>
</evidence>
<dbReference type="PANTHER" id="PTHR42747:SF3">
    <property type="entry name" value="NITRONATE MONOOXYGENASE-RELATED"/>
    <property type="match status" value="1"/>
</dbReference>
<protein>
    <recommendedName>
        <fullName evidence="8">Propionate 3-nitronate monooxygenase</fullName>
    </recommendedName>
</protein>
<dbReference type="GO" id="GO:0006207">
    <property type="term" value="P:'de novo' pyrimidine nucleobase biosynthetic process"/>
    <property type="evidence" value="ECO:0007669"/>
    <property type="project" value="InterPro"/>
</dbReference>
<dbReference type="OrthoDB" id="9778912at2"/>
<reference evidence="10 11" key="1">
    <citation type="submission" date="2018-10" db="EMBL/GenBank/DDBJ databases">
        <title>Kocuria sp. M5W7-7, whole genome shotgun sequence.</title>
        <authorList>
            <person name="Tuo L."/>
        </authorList>
    </citation>
    <scope>NUCLEOTIDE SEQUENCE [LARGE SCALE GENOMIC DNA]</scope>
    <source>
        <strain evidence="10 11">M5W7-7</strain>
    </source>
</reference>
<evidence type="ECO:0000313" key="11">
    <source>
        <dbReference type="Proteomes" id="UP000270616"/>
    </source>
</evidence>
<dbReference type="Gene3D" id="3.20.20.70">
    <property type="entry name" value="Aldolase class I"/>
    <property type="match status" value="1"/>
</dbReference>
<evidence type="ECO:0000256" key="2">
    <source>
        <dbReference type="ARBA" id="ARBA00009881"/>
    </source>
</evidence>
<dbReference type="InterPro" id="IPR013785">
    <property type="entry name" value="Aldolase_TIM"/>
</dbReference>
<organism evidence="10 11">
    <name type="scientific">Kocuria soli</name>
    <dbReference type="NCBI Taxonomy" id="2485125"/>
    <lineage>
        <taxon>Bacteria</taxon>
        <taxon>Bacillati</taxon>
        <taxon>Actinomycetota</taxon>
        <taxon>Actinomycetes</taxon>
        <taxon>Micrococcales</taxon>
        <taxon>Micrococcaceae</taxon>
        <taxon>Kocuria</taxon>
    </lineage>
</organism>